<feature type="non-terminal residue" evidence="1">
    <location>
        <position position="1"/>
    </location>
</feature>
<protein>
    <submittedName>
        <fullName evidence="1">Uncharacterized protein</fullName>
    </submittedName>
</protein>
<evidence type="ECO:0000313" key="1">
    <source>
        <dbReference type="EMBL" id="CAE8589094.1"/>
    </source>
</evidence>
<comment type="caution">
    <text evidence="1">The sequence shown here is derived from an EMBL/GenBank/DDBJ whole genome shotgun (WGS) entry which is preliminary data.</text>
</comment>
<dbReference type="EMBL" id="CAJNNV010003479">
    <property type="protein sequence ID" value="CAE8589094.1"/>
    <property type="molecule type" value="Genomic_DNA"/>
</dbReference>
<sequence>EFNSDWLLDPGFEAFWTSMQSEYDLIRPTIIRNPSMVTCLFIRKQTSNDTAGPLTMDSALTHKASSLLCSANFRNEHLRKAFAAAFGPELGAVMLDRAISNVTGFLDRKAAFAVCHVNREGKANKTKAARAAAVIMKVPAGEKANK</sequence>
<proteinExistence type="predicted"/>
<dbReference type="AlphaFoldDB" id="A0A813DRD0"/>
<organism evidence="1 2">
    <name type="scientific">Polarella glacialis</name>
    <name type="common">Dinoflagellate</name>
    <dbReference type="NCBI Taxonomy" id="89957"/>
    <lineage>
        <taxon>Eukaryota</taxon>
        <taxon>Sar</taxon>
        <taxon>Alveolata</taxon>
        <taxon>Dinophyceae</taxon>
        <taxon>Suessiales</taxon>
        <taxon>Suessiaceae</taxon>
        <taxon>Polarella</taxon>
    </lineage>
</organism>
<gene>
    <name evidence="1" type="ORF">PGLA1383_LOCUS7874</name>
</gene>
<keyword evidence="2" id="KW-1185">Reference proteome</keyword>
<accession>A0A813DRD0</accession>
<evidence type="ECO:0000313" key="2">
    <source>
        <dbReference type="Proteomes" id="UP000654075"/>
    </source>
</evidence>
<reference evidence="1" key="1">
    <citation type="submission" date="2021-02" db="EMBL/GenBank/DDBJ databases">
        <authorList>
            <person name="Dougan E. K."/>
            <person name="Rhodes N."/>
            <person name="Thang M."/>
            <person name="Chan C."/>
        </authorList>
    </citation>
    <scope>NUCLEOTIDE SEQUENCE</scope>
</reference>
<name>A0A813DRD0_POLGL</name>
<dbReference type="Proteomes" id="UP000654075">
    <property type="component" value="Unassembled WGS sequence"/>
</dbReference>
<feature type="non-terminal residue" evidence="1">
    <location>
        <position position="146"/>
    </location>
</feature>